<dbReference type="SUPFAM" id="SSF53720">
    <property type="entry name" value="ALDH-like"/>
    <property type="match status" value="1"/>
</dbReference>
<dbReference type="InterPro" id="IPR015590">
    <property type="entry name" value="Aldehyde_DH_dom"/>
</dbReference>
<evidence type="ECO:0000313" key="5">
    <source>
        <dbReference type="EMBL" id="CAG9815839.1"/>
    </source>
</evidence>
<reference evidence="5" key="2">
    <citation type="submission" date="2022-10" db="EMBL/GenBank/DDBJ databases">
        <authorList>
            <consortium name="ENA_rothamsted_submissions"/>
            <consortium name="culmorum"/>
            <person name="King R."/>
        </authorList>
    </citation>
    <scope>NUCLEOTIDE SEQUENCE</scope>
</reference>
<accession>A0A9N9X1J2</accession>
<feature type="active site" evidence="2">
    <location>
        <position position="69"/>
    </location>
</feature>
<evidence type="ECO:0000259" key="4">
    <source>
        <dbReference type="Pfam" id="PF00171"/>
    </source>
</evidence>
<dbReference type="InterPro" id="IPR016162">
    <property type="entry name" value="Ald_DH_N"/>
</dbReference>
<feature type="domain" description="Aldehyde dehydrogenase" evidence="4">
    <location>
        <begin position="102"/>
        <end position="193"/>
    </location>
</feature>
<evidence type="ECO:0000256" key="3">
    <source>
        <dbReference type="RuleBase" id="RU003345"/>
    </source>
</evidence>
<dbReference type="GO" id="GO:0016620">
    <property type="term" value="F:oxidoreductase activity, acting on the aldehyde or oxo group of donors, NAD or NADP as acceptor"/>
    <property type="evidence" value="ECO:0007669"/>
    <property type="project" value="InterPro"/>
</dbReference>
<sequence length="202" mass="22113">MLRSVIRIRNVVDKLQKCSYSAQALPVPQESPKVLYSGVDKIAFTGSTEVGKLIQANSGKYNLKRTTLELGGKSPNIILADVDIAMAVEHSHQAVFFNQGQIFGPVQQLLRFKDLDEIIERANATDYGLASAVFSKDIDKVNYVTQGLRAGTVWVNCYNVLGAQAPFGGFKDSGFGREKGEDGLQQYTEIKNIITALPVKNS</sequence>
<dbReference type="AlphaFoldDB" id="A0A9N9X1J2"/>
<dbReference type="EMBL" id="OU896718">
    <property type="protein sequence ID" value="CAG9815839.1"/>
    <property type="molecule type" value="Genomic_DNA"/>
</dbReference>
<organism evidence="5 6">
    <name type="scientific">Phaedon cochleariae</name>
    <name type="common">Mustard beetle</name>
    <dbReference type="NCBI Taxonomy" id="80249"/>
    <lineage>
        <taxon>Eukaryota</taxon>
        <taxon>Metazoa</taxon>
        <taxon>Ecdysozoa</taxon>
        <taxon>Arthropoda</taxon>
        <taxon>Hexapoda</taxon>
        <taxon>Insecta</taxon>
        <taxon>Pterygota</taxon>
        <taxon>Neoptera</taxon>
        <taxon>Endopterygota</taxon>
        <taxon>Coleoptera</taxon>
        <taxon>Polyphaga</taxon>
        <taxon>Cucujiformia</taxon>
        <taxon>Chrysomeloidea</taxon>
        <taxon>Chrysomelidae</taxon>
        <taxon>Chrysomelinae</taxon>
        <taxon>Chrysomelini</taxon>
        <taxon>Phaedon</taxon>
    </lineage>
</organism>
<dbReference type="Gene3D" id="3.40.605.10">
    <property type="entry name" value="Aldehyde Dehydrogenase, Chain A, domain 1"/>
    <property type="match status" value="2"/>
</dbReference>
<gene>
    <name evidence="5" type="ORF">PHAECO_LOCUS2863</name>
</gene>
<proteinExistence type="inferred from homology"/>
<evidence type="ECO:0000256" key="2">
    <source>
        <dbReference type="PROSITE-ProRule" id="PRU10007"/>
    </source>
</evidence>
<name>A0A9N9X1J2_PHACE</name>
<protein>
    <recommendedName>
        <fullName evidence="4">Aldehyde dehydrogenase domain-containing protein</fullName>
    </recommendedName>
</protein>
<dbReference type="PROSITE" id="PS00687">
    <property type="entry name" value="ALDEHYDE_DEHYDR_GLU"/>
    <property type="match status" value="1"/>
</dbReference>
<dbReference type="InterPro" id="IPR016161">
    <property type="entry name" value="Ald_DH/histidinol_DH"/>
</dbReference>
<dbReference type="FunFam" id="3.40.605.10:FF:000026">
    <property type="entry name" value="Aldehyde dehydrogenase, putative"/>
    <property type="match status" value="1"/>
</dbReference>
<dbReference type="InterPro" id="IPR016163">
    <property type="entry name" value="Ald_DH_C"/>
</dbReference>
<reference evidence="5" key="1">
    <citation type="submission" date="2022-01" db="EMBL/GenBank/DDBJ databases">
        <authorList>
            <person name="King R."/>
        </authorList>
    </citation>
    <scope>NUCLEOTIDE SEQUENCE</scope>
</reference>
<dbReference type="InterPro" id="IPR029510">
    <property type="entry name" value="Ald_DH_CS_GLU"/>
</dbReference>
<comment type="similarity">
    <text evidence="3">Belongs to the aldehyde dehydrogenase family.</text>
</comment>
<evidence type="ECO:0000256" key="1">
    <source>
        <dbReference type="ARBA" id="ARBA00023002"/>
    </source>
</evidence>
<keyword evidence="1 3" id="KW-0560">Oxidoreductase</keyword>
<dbReference type="Proteomes" id="UP001153737">
    <property type="component" value="Chromosome 12"/>
</dbReference>
<dbReference type="Pfam" id="PF00171">
    <property type="entry name" value="Aldedh"/>
    <property type="match status" value="1"/>
</dbReference>
<dbReference type="PANTHER" id="PTHR11699">
    <property type="entry name" value="ALDEHYDE DEHYDROGENASE-RELATED"/>
    <property type="match status" value="1"/>
</dbReference>
<dbReference type="Gene3D" id="3.40.309.10">
    <property type="entry name" value="Aldehyde Dehydrogenase, Chain A, domain 2"/>
    <property type="match status" value="2"/>
</dbReference>
<evidence type="ECO:0000313" key="6">
    <source>
        <dbReference type="Proteomes" id="UP001153737"/>
    </source>
</evidence>
<keyword evidence="6" id="KW-1185">Reference proteome</keyword>